<comment type="caution">
    <text evidence="9">The sequence shown here is derived from an EMBL/GenBank/DDBJ whole genome shotgun (WGS) entry which is preliminary data.</text>
</comment>
<keyword evidence="2 6" id="KW-0812">Transmembrane</keyword>
<feature type="region of interest" description="Disordered" evidence="5">
    <location>
        <begin position="370"/>
        <end position="395"/>
    </location>
</feature>
<dbReference type="GO" id="GO:0016020">
    <property type="term" value="C:membrane"/>
    <property type="evidence" value="ECO:0007669"/>
    <property type="project" value="UniProtKB-SubCell"/>
</dbReference>
<dbReference type="Proteomes" id="UP000310200">
    <property type="component" value="Unassembled WGS sequence"/>
</dbReference>
<dbReference type="Gene3D" id="3.40.50.2300">
    <property type="match status" value="1"/>
</dbReference>
<organism evidence="9 10">
    <name type="scientific">Temnothorax longispinosus</name>
    <dbReference type="NCBI Taxonomy" id="300112"/>
    <lineage>
        <taxon>Eukaryota</taxon>
        <taxon>Metazoa</taxon>
        <taxon>Ecdysozoa</taxon>
        <taxon>Arthropoda</taxon>
        <taxon>Hexapoda</taxon>
        <taxon>Insecta</taxon>
        <taxon>Pterygota</taxon>
        <taxon>Neoptera</taxon>
        <taxon>Endopterygota</taxon>
        <taxon>Hymenoptera</taxon>
        <taxon>Apocrita</taxon>
        <taxon>Aculeata</taxon>
        <taxon>Formicoidea</taxon>
        <taxon>Formicidae</taxon>
        <taxon>Myrmicinae</taxon>
        <taxon>Temnothorax</taxon>
    </lineage>
</organism>
<comment type="subcellular location">
    <subcellularLocation>
        <location evidence="1">Membrane</location>
    </subcellularLocation>
</comment>
<dbReference type="EMBL" id="QBLH01001066">
    <property type="protein sequence ID" value="TGZ53294.1"/>
    <property type="molecule type" value="Genomic_DNA"/>
</dbReference>
<evidence type="ECO:0000256" key="7">
    <source>
        <dbReference type="SAM" id="SignalP"/>
    </source>
</evidence>
<evidence type="ECO:0000256" key="1">
    <source>
        <dbReference type="ARBA" id="ARBA00004370"/>
    </source>
</evidence>
<proteinExistence type="predicted"/>
<evidence type="ECO:0000259" key="8">
    <source>
        <dbReference type="Pfam" id="PF01094"/>
    </source>
</evidence>
<feature type="signal peptide" evidence="7">
    <location>
        <begin position="1"/>
        <end position="23"/>
    </location>
</feature>
<evidence type="ECO:0000313" key="10">
    <source>
        <dbReference type="Proteomes" id="UP000310200"/>
    </source>
</evidence>
<sequence length="590" mass="66272">MGVSRTWWVILVVIAACTCGARTECGETVQISFLTSVHDDPACTKLSTRGVTLYEAAKLFAEIQNNKTDGFKIEITVLDTCGSITGALKAVMKALVWADISCLHPPHYLGIIGPDTMTNAEAVHKVTSILKVPHIVKKASISPYLHSLTEESNSYLIQGILKMIKILKWKSFTLVANVNDENDDDVQNTAKKLTINAIANNLCVIIHDNNEEDYTSHIIHIGKPEEKFFNEPKNATILIISEGNLKDYLNRMNSSNTILLLEDSRNVINNLEWRVKNSRWWAPNNGFGNYDAKELKQVRWLENAIEIYCKNQINSLDWDHMVSNVLMTHNVKSEAVPKFLDLSMKKKTSNLERLGGIIVRQNRTQVYWSDSKADEKEEDVTEETEKNHRTPEDNGDVSRMFRELLKGENEPRSGCAIAVKEIEMLNEKNKEATQILVSGMDDNEWWTMVWTVSGIGIAMFLLGILAVYVIYANVRGPKCAKNKNHLDRDISLRRMSNDRELPTTITQITVLDTCGSITGALKAVMKALVWADISCLHPPHYLGIIGPDTMTNAEAVHKVTSILKVPHIVKKASISPYLHSLTEESNSYLI</sequence>
<keyword evidence="3 6" id="KW-1133">Transmembrane helix</keyword>
<protein>
    <recommendedName>
        <fullName evidence="8">Receptor ligand binding region domain-containing protein</fullName>
    </recommendedName>
</protein>
<evidence type="ECO:0000256" key="5">
    <source>
        <dbReference type="SAM" id="MobiDB-lite"/>
    </source>
</evidence>
<dbReference type="AlphaFoldDB" id="A0A4V6RGM2"/>
<reference evidence="9 10" key="1">
    <citation type="journal article" date="2019" name="Philos. Trans. R. Soc. Lond., B, Biol. Sci.">
        <title>Ant behaviour and brain gene expression of defending hosts depend on the ecological success of the intruding social parasite.</title>
        <authorList>
            <person name="Kaur R."/>
            <person name="Stoldt M."/>
            <person name="Jongepier E."/>
            <person name="Feldmeyer B."/>
            <person name="Menzel F."/>
            <person name="Bornberg-Bauer E."/>
            <person name="Foitzik S."/>
        </authorList>
    </citation>
    <scope>NUCLEOTIDE SEQUENCE [LARGE SCALE GENOMIC DNA]</scope>
    <source>
        <tissue evidence="9">Whole body</tissue>
    </source>
</reference>
<keyword evidence="7" id="KW-0732">Signal</keyword>
<dbReference type="InterPro" id="IPR028082">
    <property type="entry name" value="Peripla_BP_I"/>
</dbReference>
<feature type="transmembrane region" description="Helical" evidence="6">
    <location>
        <begin position="445"/>
        <end position="471"/>
    </location>
</feature>
<dbReference type="Pfam" id="PF01094">
    <property type="entry name" value="ANF_receptor"/>
    <property type="match status" value="1"/>
</dbReference>
<evidence type="ECO:0000313" key="9">
    <source>
        <dbReference type="EMBL" id="TGZ53294.1"/>
    </source>
</evidence>
<dbReference type="InterPro" id="IPR001828">
    <property type="entry name" value="ANF_lig-bd_rcpt"/>
</dbReference>
<keyword evidence="10" id="KW-1185">Reference proteome</keyword>
<gene>
    <name evidence="9" type="ORF">DBV15_04292</name>
</gene>
<feature type="chain" id="PRO_5020278396" description="Receptor ligand binding region domain-containing protein" evidence="7">
    <location>
        <begin position="24"/>
        <end position="590"/>
    </location>
</feature>
<name>A0A4V6RGM2_9HYME</name>
<feature type="domain" description="Receptor ligand binding region" evidence="8">
    <location>
        <begin position="64"/>
        <end position="209"/>
    </location>
</feature>
<dbReference type="SUPFAM" id="SSF53822">
    <property type="entry name" value="Periplasmic binding protein-like I"/>
    <property type="match status" value="2"/>
</dbReference>
<evidence type="ECO:0000256" key="2">
    <source>
        <dbReference type="ARBA" id="ARBA00022692"/>
    </source>
</evidence>
<accession>A0A4V6RGM2</accession>
<dbReference type="PROSITE" id="PS51257">
    <property type="entry name" value="PROKAR_LIPOPROTEIN"/>
    <property type="match status" value="1"/>
</dbReference>
<evidence type="ECO:0000256" key="3">
    <source>
        <dbReference type="ARBA" id="ARBA00022989"/>
    </source>
</evidence>
<feature type="compositionally biased region" description="Basic and acidic residues" evidence="5">
    <location>
        <begin position="383"/>
        <end position="392"/>
    </location>
</feature>
<evidence type="ECO:0000256" key="6">
    <source>
        <dbReference type="SAM" id="Phobius"/>
    </source>
</evidence>
<feature type="non-terminal residue" evidence="9">
    <location>
        <position position="590"/>
    </location>
</feature>
<keyword evidence="4 6" id="KW-0472">Membrane</keyword>
<evidence type="ECO:0000256" key="4">
    <source>
        <dbReference type="ARBA" id="ARBA00023136"/>
    </source>
</evidence>